<evidence type="ECO:0000259" key="3">
    <source>
        <dbReference type="Pfam" id="PF01478"/>
    </source>
</evidence>
<feature type="domain" description="Prepilin type IV endopeptidase peptidase" evidence="3">
    <location>
        <begin position="12"/>
        <end position="115"/>
    </location>
</feature>
<reference evidence="5" key="1">
    <citation type="submission" date="2009-09" db="EMBL/GenBank/DDBJ databases">
        <title>The complete chromosome of Desulfohalobium retbaense DSM 5692.</title>
        <authorList>
            <consortium name="US DOE Joint Genome Institute (JGI-PGF)"/>
            <person name="Lucas S."/>
            <person name="Copeland A."/>
            <person name="Lapidus A."/>
            <person name="Glavina del Rio T."/>
            <person name="Dalin E."/>
            <person name="Tice H."/>
            <person name="Bruce D."/>
            <person name="Goodwin L."/>
            <person name="Pitluck S."/>
            <person name="Kyrpides N."/>
            <person name="Mavromatis K."/>
            <person name="Ivanova N."/>
            <person name="Mikhailova N."/>
            <person name="Munk A.C."/>
            <person name="Brettin T."/>
            <person name="Detter J.C."/>
            <person name="Han C."/>
            <person name="Tapia R."/>
            <person name="Larimer F."/>
            <person name="Land M."/>
            <person name="Hauser L."/>
            <person name="Markowitz V."/>
            <person name="Cheng J.-F."/>
            <person name="Hugenholtz P."/>
            <person name="Woyke T."/>
            <person name="Wu D."/>
            <person name="Spring S."/>
            <person name="Klenk H.-P."/>
            <person name="Eisen J.A."/>
        </authorList>
    </citation>
    <scope>NUCLEOTIDE SEQUENCE [LARGE SCALE GENOMIC DNA]</scope>
    <source>
        <strain evidence="5">DSM 5692</strain>
    </source>
</reference>
<dbReference type="Gene3D" id="1.20.120.1220">
    <property type="match status" value="1"/>
</dbReference>
<keyword evidence="2" id="KW-0472">Membrane</keyword>
<protein>
    <submittedName>
        <fullName evidence="4">Peptidase A24A prepilin type IV</fullName>
    </submittedName>
</protein>
<dbReference type="AlphaFoldDB" id="C8X1N6"/>
<keyword evidence="5" id="KW-1185">Reference proteome</keyword>
<accession>C8X1N6</accession>
<evidence type="ECO:0000313" key="4">
    <source>
        <dbReference type="EMBL" id="ACV68458.1"/>
    </source>
</evidence>
<feature type="transmembrane region" description="Helical" evidence="2">
    <location>
        <begin position="56"/>
        <end position="76"/>
    </location>
</feature>
<evidence type="ECO:0000313" key="5">
    <source>
        <dbReference type="Proteomes" id="UP000001052"/>
    </source>
</evidence>
<name>C8X1N6_DESRD</name>
<dbReference type="PANTHER" id="PTHR30487">
    <property type="entry name" value="TYPE 4 PREPILIN-LIKE PROTEINS LEADER PEPTIDE-PROCESSING ENZYME"/>
    <property type="match status" value="1"/>
</dbReference>
<dbReference type="Pfam" id="PF01478">
    <property type="entry name" value="Peptidase_A24"/>
    <property type="match status" value="1"/>
</dbReference>
<gene>
    <name evidence="4" type="ordered locus">Dret_1170</name>
</gene>
<dbReference type="PANTHER" id="PTHR30487:SF0">
    <property type="entry name" value="PREPILIN LEADER PEPTIDASE_N-METHYLTRANSFERASE-RELATED"/>
    <property type="match status" value="1"/>
</dbReference>
<feature type="transmembrane region" description="Helical" evidence="2">
    <location>
        <begin position="31"/>
        <end position="49"/>
    </location>
</feature>
<dbReference type="InterPro" id="IPR000045">
    <property type="entry name" value="Prepilin_IV_endopep_pep"/>
</dbReference>
<organism evidence="4 5">
    <name type="scientific">Desulfohalobium retbaense (strain ATCC 49708 / DSM 5692 / JCM 16813 / HR100)</name>
    <dbReference type="NCBI Taxonomy" id="485915"/>
    <lineage>
        <taxon>Bacteria</taxon>
        <taxon>Pseudomonadati</taxon>
        <taxon>Thermodesulfobacteriota</taxon>
        <taxon>Desulfovibrionia</taxon>
        <taxon>Desulfovibrionales</taxon>
        <taxon>Desulfohalobiaceae</taxon>
        <taxon>Desulfohalobium</taxon>
    </lineage>
</organism>
<dbReference type="STRING" id="485915.Dret_1170"/>
<dbReference type="HOGENOM" id="CLU_057101_4_0_7"/>
<dbReference type="GO" id="GO:0005886">
    <property type="term" value="C:plasma membrane"/>
    <property type="evidence" value="ECO:0007669"/>
    <property type="project" value="TreeGrafter"/>
</dbReference>
<evidence type="ECO:0000256" key="2">
    <source>
        <dbReference type="SAM" id="Phobius"/>
    </source>
</evidence>
<comment type="similarity">
    <text evidence="1">Belongs to the peptidase A24 family.</text>
</comment>
<dbReference type="Proteomes" id="UP000001052">
    <property type="component" value="Chromosome"/>
</dbReference>
<feature type="transmembrane region" description="Helical" evidence="2">
    <location>
        <begin position="96"/>
        <end position="120"/>
    </location>
</feature>
<dbReference type="eggNOG" id="COG1989">
    <property type="taxonomic scope" value="Bacteria"/>
</dbReference>
<sequence>MSTLQPEFILPLLLFPALIFAALYDLRYQKIPNLLNFPLALFALIYHTAFTGLNGLAFGVTGMLLGTALFLPPYIFGGMGAGDTKLMGAIGAVLGAKGVFVSALFTAIFGGLYAVLLLLVHRGYARTLMQRTWEGLKTLVLVRRYIPDSSPQSTNTSPRLCYGIAIALGTLTHVLLQHLGIDVWNRLFA</sequence>
<dbReference type="GO" id="GO:0004190">
    <property type="term" value="F:aspartic-type endopeptidase activity"/>
    <property type="evidence" value="ECO:0007669"/>
    <property type="project" value="InterPro"/>
</dbReference>
<dbReference type="OrthoDB" id="5508079at2"/>
<dbReference type="GO" id="GO:0006465">
    <property type="term" value="P:signal peptide processing"/>
    <property type="evidence" value="ECO:0007669"/>
    <property type="project" value="TreeGrafter"/>
</dbReference>
<proteinExistence type="inferred from homology"/>
<evidence type="ECO:0000256" key="1">
    <source>
        <dbReference type="ARBA" id="ARBA00005801"/>
    </source>
</evidence>
<dbReference type="InterPro" id="IPR050882">
    <property type="entry name" value="Prepilin_peptidase/N-MTase"/>
</dbReference>
<feature type="transmembrane region" description="Helical" evidence="2">
    <location>
        <begin position="160"/>
        <end position="181"/>
    </location>
</feature>
<reference evidence="4 5" key="2">
    <citation type="journal article" date="2010" name="Stand. Genomic Sci.">
        <title>Complete genome sequence of Desulfohalobium retbaense type strain (HR(100)).</title>
        <authorList>
            <person name="Spring S."/>
            <person name="Nolan M."/>
            <person name="Lapidus A."/>
            <person name="Glavina Del Rio T."/>
            <person name="Copeland A."/>
            <person name="Tice H."/>
            <person name="Cheng J.F."/>
            <person name="Lucas S."/>
            <person name="Land M."/>
            <person name="Chen F."/>
            <person name="Bruce D."/>
            <person name="Goodwin L."/>
            <person name="Pitluck S."/>
            <person name="Ivanova N."/>
            <person name="Mavromatis K."/>
            <person name="Mikhailova N."/>
            <person name="Pati A."/>
            <person name="Chen A."/>
            <person name="Palaniappan K."/>
            <person name="Hauser L."/>
            <person name="Chang Y.J."/>
            <person name="Jeffries C.D."/>
            <person name="Munk C."/>
            <person name="Kiss H."/>
            <person name="Chain P."/>
            <person name="Han C."/>
            <person name="Brettin T."/>
            <person name="Detter J.C."/>
            <person name="Schuler E."/>
            <person name="Goker M."/>
            <person name="Rohde M."/>
            <person name="Bristow J."/>
            <person name="Eisen J.A."/>
            <person name="Markowitz V."/>
            <person name="Hugenholtz P."/>
            <person name="Kyrpides N.C."/>
            <person name="Klenk H.P."/>
        </authorList>
    </citation>
    <scope>NUCLEOTIDE SEQUENCE [LARGE SCALE GENOMIC DNA]</scope>
    <source>
        <strain evidence="4 5">DSM 5692</strain>
    </source>
</reference>
<keyword evidence="2" id="KW-1133">Transmembrane helix</keyword>
<keyword evidence="2" id="KW-0812">Transmembrane</keyword>
<dbReference type="RefSeq" id="WP_015751609.1">
    <property type="nucleotide sequence ID" value="NC_013223.1"/>
</dbReference>
<dbReference type="EMBL" id="CP001734">
    <property type="protein sequence ID" value="ACV68458.1"/>
    <property type="molecule type" value="Genomic_DNA"/>
</dbReference>
<dbReference type="KEGG" id="drt:Dret_1170"/>